<dbReference type="InterPro" id="IPR001034">
    <property type="entry name" value="DeoR_HTH"/>
</dbReference>
<keyword evidence="5" id="KW-1185">Reference proteome</keyword>
<organism evidence="4 5">
    <name type="scientific">Bacillus safensis</name>
    <dbReference type="NCBI Taxonomy" id="561879"/>
    <lineage>
        <taxon>Bacteria</taxon>
        <taxon>Bacillati</taxon>
        <taxon>Bacillota</taxon>
        <taxon>Bacilli</taxon>
        <taxon>Bacillales</taxon>
        <taxon>Bacillaceae</taxon>
        <taxon>Bacillus</taxon>
    </lineage>
</organism>
<dbReference type="PIRSF" id="PIRSF016838">
    <property type="entry name" value="PafC"/>
    <property type="match status" value="1"/>
</dbReference>
<evidence type="ECO:0000256" key="2">
    <source>
        <dbReference type="ARBA" id="ARBA00023163"/>
    </source>
</evidence>
<dbReference type="Pfam" id="PF13280">
    <property type="entry name" value="WYL"/>
    <property type="match status" value="1"/>
</dbReference>
<dbReference type="PROSITE" id="PS51000">
    <property type="entry name" value="HTH_DEOR_2"/>
    <property type="match status" value="1"/>
</dbReference>
<dbReference type="InterPro" id="IPR057727">
    <property type="entry name" value="WCX_dom"/>
</dbReference>
<dbReference type="InterPro" id="IPR013196">
    <property type="entry name" value="HTH_11"/>
</dbReference>
<dbReference type="Pfam" id="PF25583">
    <property type="entry name" value="WCX"/>
    <property type="match status" value="1"/>
</dbReference>
<dbReference type="InterPro" id="IPR026881">
    <property type="entry name" value="WYL_dom"/>
</dbReference>
<dbReference type="PANTHER" id="PTHR34580:SF8">
    <property type="entry name" value="WYL DOMAIN-CONTAINING PROTEIN"/>
    <property type="match status" value="1"/>
</dbReference>
<dbReference type="GeneID" id="61770191"/>
<name>A0A5C0WM81_BACIA</name>
<dbReference type="InterPro" id="IPR028349">
    <property type="entry name" value="PafC-like"/>
</dbReference>
<evidence type="ECO:0000259" key="3">
    <source>
        <dbReference type="PROSITE" id="PS51000"/>
    </source>
</evidence>
<dbReference type="EMBL" id="CP043404">
    <property type="protein sequence ID" value="QEK65174.1"/>
    <property type="molecule type" value="Genomic_DNA"/>
</dbReference>
<evidence type="ECO:0000313" key="4">
    <source>
        <dbReference type="EMBL" id="QEK65174.1"/>
    </source>
</evidence>
<dbReference type="Gene3D" id="1.10.10.10">
    <property type="entry name" value="Winged helix-like DNA-binding domain superfamily/Winged helix DNA-binding domain"/>
    <property type="match status" value="1"/>
</dbReference>
<dbReference type="PROSITE" id="PS52050">
    <property type="entry name" value="WYL"/>
    <property type="match status" value="1"/>
</dbReference>
<accession>A0A5C0WM81</accession>
<reference evidence="4 5" key="1">
    <citation type="journal article" date="2018" name="Plant Biotechnol. Rep.">
        <title>Diversity and antifungal activity of endophytic bacteria associated with Panax ginseng seedlings.</title>
        <authorList>
            <person name="Park J.M."/>
            <person name="Hong C.E."/>
            <person name="Jo S.H."/>
        </authorList>
    </citation>
    <scope>NUCLEOTIDE SEQUENCE [LARGE SCALE GENOMIC DNA]</scope>
    <source>
        <strain evidence="4 5">PgKB20</strain>
    </source>
</reference>
<dbReference type="InterPro" id="IPR036390">
    <property type="entry name" value="WH_DNA-bd_sf"/>
</dbReference>
<dbReference type="Proteomes" id="UP000325032">
    <property type="component" value="Chromosome"/>
</dbReference>
<dbReference type="GO" id="GO:0003700">
    <property type="term" value="F:DNA-binding transcription factor activity"/>
    <property type="evidence" value="ECO:0007669"/>
    <property type="project" value="InterPro"/>
</dbReference>
<dbReference type="Pfam" id="PF08279">
    <property type="entry name" value="HTH_11"/>
    <property type="match status" value="1"/>
</dbReference>
<sequence length="311" mass="35902">MKIDRILSIVMLLISKKQIQAKDLAELHEVSVRTIYRDIETINQAGIPVVTTQGAGGGISLVDDYRLEKKLFTDDDIELILTALESMTSAYSFKESEHVLKKIKSLIPPQSDESEKQHHVFIDLSSWGKDSQAEKKLQLIHTAASAHQFIQFTYRNAKGETLPRKVEPYTLVLKGRHWYLYAFCCVKHDFRLFKLTRMTDLITIPAYFRPKRIKNEEKPWNDSWYEEPSVTTLTLRLTEASVGKVKEWVDENELIICSDDGTYLAALTVPQDDWLHSFLFNLGPDVDIVSPQHIKEAFDLQLKQFMKRIET</sequence>
<dbReference type="AlphaFoldDB" id="A0A5C0WM81"/>
<proteinExistence type="predicted"/>
<keyword evidence="1" id="KW-0805">Transcription regulation</keyword>
<dbReference type="RefSeq" id="WP_149126542.1">
    <property type="nucleotide sequence ID" value="NZ_CP043404.1"/>
</dbReference>
<evidence type="ECO:0000256" key="1">
    <source>
        <dbReference type="ARBA" id="ARBA00023015"/>
    </source>
</evidence>
<dbReference type="PANTHER" id="PTHR34580">
    <property type="match status" value="1"/>
</dbReference>
<dbReference type="InterPro" id="IPR036388">
    <property type="entry name" value="WH-like_DNA-bd_sf"/>
</dbReference>
<feature type="domain" description="HTH deoR-type" evidence="3">
    <location>
        <begin position="2"/>
        <end position="57"/>
    </location>
</feature>
<dbReference type="SUPFAM" id="SSF46785">
    <property type="entry name" value="Winged helix' DNA-binding domain"/>
    <property type="match status" value="1"/>
</dbReference>
<protein>
    <recommendedName>
        <fullName evidence="3">HTH deoR-type domain-containing protein</fullName>
    </recommendedName>
</protein>
<gene>
    <name evidence="4" type="ORF">FX981_03444</name>
</gene>
<dbReference type="InterPro" id="IPR051534">
    <property type="entry name" value="CBASS_pafABC_assoc_protein"/>
</dbReference>
<evidence type="ECO:0000313" key="5">
    <source>
        <dbReference type="Proteomes" id="UP000325032"/>
    </source>
</evidence>
<keyword evidence="2" id="KW-0804">Transcription</keyword>